<feature type="domain" description="Wax synthase" evidence="6">
    <location>
        <begin position="231"/>
        <end position="273"/>
    </location>
</feature>
<evidence type="ECO:0000256" key="4">
    <source>
        <dbReference type="ARBA" id="ARBA00023136"/>
    </source>
</evidence>
<reference evidence="7" key="2">
    <citation type="submission" date="2023-05" db="EMBL/GenBank/DDBJ databases">
        <authorList>
            <consortium name="Lawrence Berkeley National Laboratory"/>
            <person name="Steindorff A."/>
            <person name="Hensen N."/>
            <person name="Bonometti L."/>
            <person name="Westerberg I."/>
            <person name="Brannstrom I.O."/>
            <person name="Guillou S."/>
            <person name="Cros-Aarteil S."/>
            <person name="Calhoun S."/>
            <person name="Haridas S."/>
            <person name="Kuo A."/>
            <person name="Mondo S."/>
            <person name="Pangilinan J."/>
            <person name="Riley R."/>
            <person name="Labutti K."/>
            <person name="Andreopoulos B."/>
            <person name="Lipzen A."/>
            <person name="Chen C."/>
            <person name="Yanf M."/>
            <person name="Daum C."/>
            <person name="Ng V."/>
            <person name="Clum A."/>
            <person name="Ohm R."/>
            <person name="Martin F."/>
            <person name="Silar P."/>
            <person name="Natvig D."/>
            <person name="Lalanne C."/>
            <person name="Gautier V."/>
            <person name="Ament-Velasquez S.L."/>
            <person name="Kruys A."/>
            <person name="Hutchinson M.I."/>
            <person name="Powell A.J."/>
            <person name="Barry K."/>
            <person name="Miller A.N."/>
            <person name="Grigoriev I.V."/>
            <person name="Debuchy R."/>
            <person name="Gladieux P."/>
            <person name="Thoren M.H."/>
            <person name="Johannesson H."/>
        </authorList>
    </citation>
    <scope>NUCLEOTIDE SEQUENCE</scope>
    <source>
        <strain evidence="7">PSN243</strain>
    </source>
</reference>
<feature type="region of interest" description="Disordered" evidence="5">
    <location>
        <begin position="277"/>
        <end position="320"/>
    </location>
</feature>
<organism evidence="7 8">
    <name type="scientific">Podospora aff. communis PSN243</name>
    <dbReference type="NCBI Taxonomy" id="3040156"/>
    <lineage>
        <taxon>Eukaryota</taxon>
        <taxon>Fungi</taxon>
        <taxon>Dikarya</taxon>
        <taxon>Ascomycota</taxon>
        <taxon>Pezizomycotina</taxon>
        <taxon>Sordariomycetes</taxon>
        <taxon>Sordariomycetidae</taxon>
        <taxon>Sordariales</taxon>
        <taxon>Podosporaceae</taxon>
        <taxon>Podospora</taxon>
    </lineage>
</organism>
<evidence type="ECO:0000313" key="7">
    <source>
        <dbReference type="EMBL" id="KAK4452253.1"/>
    </source>
</evidence>
<dbReference type="Pfam" id="PF13813">
    <property type="entry name" value="MBOAT_2"/>
    <property type="match status" value="1"/>
</dbReference>
<reference evidence="7" key="1">
    <citation type="journal article" date="2023" name="Mol. Phylogenet. Evol.">
        <title>Genome-scale phylogeny and comparative genomics of the fungal order Sordariales.</title>
        <authorList>
            <person name="Hensen N."/>
            <person name="Bonometti L."/>
            <person name="Westerberg I."/>
            <person name="Brannstrom I.O."/>
            <person name="Guillou S."/>
            <person name="Cros-Aarteil S."/>
            <person name="Calhoun S."/>
            <person name="Haridas S."/>
            <person name="Kuo A."/>
            <person name="Mondo S."/>
            <person name="Pangilinan J."/>
            <person name="Riley R."/>
            <person name="LaButti K."/>
            <person name="Andreopoulos B."/>
            <person name="Lipzen A."/>
            <person name="Chen C."/>
            <person name="Yan M."/>
            <person name="Daum C."/>
            <person name="Ng V."/>
            <person name="Clum A."/>
            <person name="Steindorff A."/>
            <person name="Ohm R.A."/>
            <person name="Martin F."/>
            <person name="Silar P."/>
            <person name="Natvig D.O."/>
            <person name="Lalanne C."/>
            <person name="Gautier V."/>
            <person name="Ament-Velasquez S.L."/>
            <person name="Kruys A."/>
            <person name="Hutchinson M.I."/>
            <person name="Powell A.J."/>
            <person name="Barry K."/>
            <person name="Miller A.N."/>
            <person name="Grigoriev I.V."/>
            <person name="Debuchy R."/>
            <person name="Gladieux P."/>
            <person name="Hiltunen Thoren M."/>
            <person name="Johannesson H."/>
        </authorList>
    </citation>
    <scope>NUCLEOTIDE SEQUENCE</scope>
    <source>
        <strain evidence="7">PSN243</strain>
    </source>
</reference>
<accession>A0AAV9GVC0</accession>
<dbReference type="AlphaFoldDB" id="A0AAV9GVC0"/>
<sequence>MDTMPATGWSLATALRPGLALISSFTYALYTLASPGRHTPRNFTTVALLAAIFFHQSNHLTPDSQLNTISAHAVLLWLLHLTHILFIRRNDDLPSPLPSFIRAYKTIFNPRGINTPWSTVSTTPPLTKPNPSPTTQTQPSPRTAFLFAQSLIILTRYLSLSFLHSIFNVLLTPSSLFTNTNTATSLSLPWRTRTHLTLTFFIHNYLLLSSLHEIFSLIFVCLLRLDEPHEWPPLYGSIESAYTIRRFWREFWHRGGYAALKGTSHVITEWALGAGGEKDQKEEKGRGSEKEKGKTRAEKKGKTWEEKKDKARVKGQRESKQEEGSKLSLRRAVEIAVAFAISGLIQVAVDWKGGRCNVWGSGVFYLLQSVGVVLEEAAMRVWNKARRRVEEMFGRDLGQLERKVGYLGRLLEENLVKLNGAEENAIGTWSSLAKHVTTSLSFMIPGWDIRTCLYVYHWICVGIQAQTSLEIPWATTANHTESLPAYATPTPEVLPTYDYDEPFVPSPTQGPLPTDCVDWYQVQPNDTCEMLLSHATEEQFMAWHPFLNGDCNGLWAGDYYCTWAGSTLPDPPTVTYLAIGEPVQPWTAINCNRWFYAVQVTCQNIVDMFGRFSLNDFIGWNPAVGTACDKLKDDTTTASV</sequence>
<evidence type="ECO:0000256" key="2">
    <source>
        <dbReference type="ARBA" id="ARBA00022692"/>
    </source>
</evidence>
<dbReference type="PANTHER" id="PTHR34997">
    <property type="entry name" value="AM15"/>
    <property type="match status" value="1"/>
</dbReference>
<dbReference type="EMBL" id="MU865925">
    <property type="protein sequence ID" value="KAK4452253.1"/>
    <property type="molecule type" value="Genomic_DNA"/>
</dbReference>
<dbReference type="InterPro" id="IPR036779">
    <property type="entry name" value="LysM_dom_sf"/>
</dbReference>
<dbReference type="InterPro" id="IPR032805">
    <property type="entry name" value="Wax_synthase_dom"/>
</dbReference>
<gene>
    <name evidence="7" type="ORF">QBC34DRAFT_457307</name>
</gene>
<keyword evidence="8" id="KW-1185">Reference proteome</keyword>
<evidence type="ECO:0000256" key="1">
    <source>
        <dbReference type="ARBA" id="ARBA00004141"/>
    </source>
</evidence>
<dbReference type="Gene3D" id="3.10.350.10">
    <property type="entry name" value="LysM domain"/>
    <property type="match status" value="1"/>
</dbReference>
<comment type="caution">
    <text evidence="7">The sequence shown here is derived from an EMBL/GenBank/DDBJ whole genome shotgun (WGS) entry which is preliminary data.</text>
</comment>
<keyword evidence="3" id="KW-1133">Transmembrane helix</keyword>
<dbReference type="Proteomes" id="UP001321760">
    <property type="component" value="Unassembled WGS sequence"/>
</dbReference>
<feature type="region of interest" description="Disordered" evidence="5">
    <location>
        <begin position="119"/>
        <end position="139"/>
    </location>
</feature>
<name>A0AAV9GVC0_9PEZI</name>
<dbReference type="InterPro" id="IPR052210">
    <property type="entry name" value="LysM1-like"/>
</dbReference>
<dbReference type="GO" id="GO:0016020">
    <property type="term" value="C:membrane"/>
    <property type="evidence" value="ECO:0007669"/>
    <property type="project" value="UniProtKB-SubCell"/>
</dbReference>
<evidence type="ECO:0000259" key="6">
    <source>
        <dbReference type="Pfam" id="PF13813"/>
    </source>
</evidence>
<protein>
    <recommendedName>
        <fullName evidence="6">Wax synthase domain-containing protein</fullName>
    </recommendedName>
</protein>
<keyword evidence="4" id="KW-0472">Membrane</keyword>
<evidence type="ECO:0000256" key="3">
    <source>
        <dbReference type="ARBA" id="ARBA00022989"/>
    </source>
</evidence>
<evidence type="ECO:0000256" key="5">
    <source>
        <dbReference type="SAM" id="MobiDB-lite"/>
    </source>
</evidence>
<dbReference type="GO" id="GO:0008061">
    <property type="term" value="F:chitin binding"/>
    <property type="evidence" value="ECO:0007669"/>
    <property type="project" value="InterPro"/>
</dbReference>
<keyword evidence="2" id="KW-0812">Transmembrane</keyword>
<feature type="compositionally biased region" description="Basic and acidic residues" evidence="5">
    <location>
        <begin position="277"/>
        <end position="309"/>
    </location>
</feature>
<comment type="subcellular location">
    <subcellularLocation>
        <location evidence="1">Membrane</location>
        <topology evidence="1">Multi-pass membrane protein</topology>
    </subcellularLocation>
</comment>
<dbReference type="PANTHER" id="PTHR34997:SF1">
    <property type="entry name" value="PEPTIDOGLYCAN-BINDING LYSIN DOMAIN"/>
    <property type="match status" value="1"/>
</dbReference>
<evidence type="ECO:0000313" key="8">
    <source>
        <dbReference type="Proteomes" id="UP001321760"/>
    </source>
</evidence>
<proteinExistence type="predicted"/>